<dbReference type="eggNOG" id="ENOG502SP4C">
    <property type="taxonomic scope" value="Eukaryota"/>
</dbReference>
<dbReference type="VEuPathDB" id="FungiDB:HpaG806252"/>
<dbReference type="EnsemblProtists" id="HpaT806252">
    <property type="protein sequence ID" value="HpaP806252"/>
    <property type="gene ID" value="HpaG806252"/>
</dbReference>
<dbReference type="EMBL" id="JH598294">
    <property type="status" value="NOT_ANNOTATED_CDS"/>
    <property type="molecule type" value="Genomic_DNA"/>
</dbReference>
<dbReference type="Proteomes" id="UP000011713">
    <property type="component" value="Unassembled WGS sequence"/>
</dbReference>
<dbReference type="InParanoid" id="M4BIM6"/>
<evidence type="ECO:0008006" key="3">
    <source>
        <dbReference type="Google" id="ProtNLM"/>
    </source>
</evidence>
<reference evidence="1" key="2">
    <citation type="submission" date="2015-06" db="UniProtKB">
        <authorList>
            <consortium name="EnsemblProtists"/>
        </authorList>
    </citation>
    <scope>IDENTIFICATION</scope>
    <source>
        <strain evidence="1">Emoy2</strain>
    </source>
</reference>
<evidence type="ECO:0000313" key="2">
    <source>
        <dbReference type="Proteomes" id="UP000011713"/>
    </source>
</evidence>
<accession>M4BIM6</accession>
<proteinExistence type="predicted"/>
<name>M4BIM6_HYAAE</name>
<keyword evidence="2" id="KW-1185">Reference proteome</keyword>
<evidence type="ECO:0000313" key="1">
    <source>
        <dbReference type="EnsemblProtists" id="HpaP806252"/>
    </source>
</evidence>
<dbReference type="AlphaFoldDB" id="M4BIM6"/>
<protein>
    <recommendedName>
        <fullName evidence="3">RxLR effector candidate protein</fullName>
    </recommendedName>
</protein>
<dbReference type="HOGENOM" id="CLU_599160_0_0_1"/>
<organism evidence="1 2">
    <name type="scientific">Hyaloperonospora arabidopsidis (strain Emoy2)</name>
    <name type="common">Downy mildew agent</name>
    <name type="synonym">Peronospora arabidopsidis</name>
    <dbReference type="NCBI Taxonomy" id="559515"/>
    <lineage>
        <taxon>Eukaryota</taxon>
        <taxon>Sar</taxon>
        <taxon>Stramenopiles</taxon>
        <taxon>Oomycota</taxon>
        <taxon>Peronosporomycetes</taxon>
        <taxon>Peronosporales</taxon>
        <taxon>Peronosporaceae</taxon>
        <taxon>Hyaloperonospora</taxon>
    </lineage>
</organism>
<sequence>MQEHLVATKTGQTLLLQYHDEIPILADTFTQEDTTFWATYRWDLNPWILDEKGRTLSTSLYPLLKACTLADLQITRVAALDYQITLPSTAADKFHTIPKLGRWATAIIAAGPGLSVGGTVEISPQLQLGHGPEALQGFIWTLSRPGVARGLSQAPLDGGMSNVILHQTDNGIHWVIHRVSGVLPDVELELVRFQQRNYKRAFVFAAHPRLHRFPWCLNPTINNKHAIKALQRQPFLRAKRYLYPALTEVVQRLRKRVNAADGAGYPLQQLPTQLWHEGIIHIIWDCEGAAKCWAYFVAHWTRMVVHPAQLLAYKAAVLSQKQHQTYLRASERRLTASFGTRRGGSAGLGYESGRWRAPSASPPYGHSRTAGCAITRKQPPTKRNLNYNTASTATICSGQGTSVQPRRGRLYFFRLATELFFTLVSPRPFTQYEPGRQLTPLVGVLKRLETYQQSCKP</sequence>
<reference evidence="2" key="1">
    <citation type="journal article" date="2010" name="Science">
        <title>Signatures of adaptation to obligate biotrophy in the Hyaloperonospora arabidopsidis genome.</title>
        <authorList>
            <person name="Baxter L."/>
            <person name="Tripathy S."/>
            <person name="Ishaque N."/>
            <person name="Boot N."/>
            <person name="Cabral A."/>
            <person name="Kemen E."/>
            <person name="Thines M."/>
            <person name="Ah-Fong A."/>
            <person name="Anderson R."/>
            <person name="Badejoko W."/>
            <person name="Bittner-Eddy P."/>
            <person name="Boore J.L."/>
            <person name="Chibucos M.C."/>
            <person name="Coates M."/>
            <person name="Dehal P."/>
            <person name="Delehaunty K."/>
            <person name="Dong S."/>
            <person name="Downton P."/>
            <person name="Dumas B."/>
            <person name="Fabro G."/>
            <person name="Fronick C."/>
            <person name="Fuerstenberg S.I."/>
            <person name="Fulton L."/>
            <person name="Gaulin E."/>
            <person name="Govers F."/>
            <person name="Hughes L."/>
            <person name="Humphray S."/>
            <person name="Jiang R.H."/>
            <person name="Judelson H."/>
            <person name="Kamoun S."/>
            <person name="Kyung K."/>
            <person name="Meijer H."/>
            <person name="Minx P."/>
            <person name="Morris P."/>
            <person name="Nelson J."/>
            <person name="Phuntumart V."/>
            <person name="Qutob D."/>
            <person name="Rehmany A."/>
            <person name="Rougon-Cardoso A."/>
            <person name="Ryden P."/>
            <person name="Torto-Alalibo T."/>
            <person name="Studholme D."/>
            <person name="Wang Y."/>
            <person name="Win J."/>
            <person name="Wood J."/>
            <person name="Clifton S.W."/>
            <person name="Rogers J."/>
            <person name="Van den Ackerveken G."/>
            <person name="Jones J.D."/>
            <person name="McDowell J.M."/>
            <person name="Beynon J."/>
            <person name="Tyler B.M."/>
        </authorList>
    </citation>
    <scope>NUCLEOTIDE SEQUENCE [LARGE SCALE GENOMIC DNA]</scope>
    <source>
        <strain evidence="2">Emoy2</strain>
    </source>
</reference>